<keyword evidence="7" id="KW-1185">Reference proteome</keyword>
<dbReference type="GO" id="GO:0006729">
    <property type="term" value="P:tetrahydrobiopterin biosynthetic process"/>
    <property type="evidence" value="ECO:0007669"/>
    <property type="project" value="InterPro"/>
</dbReference>
<proteinExistence type="inferred from homology"/>
<accession>A0A1Y2N5C6</accession>
<dbReference type="PANTHER" id="PTHR12599:SF0">
    <property type="entry name" value="PTERIN-4-ALPHA-CARBINOLAMINE DEHYDRATASE"/>
    <property type="match status" value="1"/>
</dbReference>
<dbReference type="GO" id="GO:0008124">
    <property type="term" value="F:4-alpha-hydroxytetrahydrobiopterin dehydratase activity"/>
    <property type="evidence" value="ECO:0007669"/>
    <property type="project" value="UniProtKB-EC"/>
</dbReference>
<dbReference type="EMBL" id="MIGB01000005">
    <property type="protein sequence ID" value="OSY42401.1"/>
    <property type="molecule type" value="Genomic_DNA"/>
</dbReference>
<evidence type="ECO:0000256" key="2">
    <source>
        <dbReference type="ARBA" id="ARBA00006472"/>
    </source>
</evidence>
<organism evidence="6 7">
    <name type="scientific">Pseudonocardia autotrophica</name>
    <name type="common">Amycolata autotrophica</name>
    <name type="synonym">Nocardia autotrophica</name>
    <dbReference type="NCBI Taxonomy" id="2074"/>
    <lineage>
        <taxon>Bacteria</taxon>
        <taxon>Bacillati</taxon>
        <taxon>Actinomycetota</taxon>
        <taxon>Actinomycetes</taxon>
        <taxon>Pseudonocardiales</taxon>
        <taxon>Pseudonocardiaceae</taxon>
        <taxon>Pseudonocardia</taxon>
    </lineage>
</organism>
<dbReference type="Proteomes" id="UP000194360">
    <property type="component" value="Unassembled WGS sequence"/>
</dbReference>
<comment type="similarity">
    <text evidence="2">Belongs to the pterin-4-alpha-carbinolamine dehydratase family.</text>
</comment>
<comment type="catalytic activity">
    <reaction evidence="1">
        <text>(4aS,6R)-4a-hydroxy-L-erythro-5,6,7,8-tetrahydrobiopterin = (6R)-L-erythro-6,7-dihydrobiopterin + H2O</text>
        <dbReference type="Rhea" id="RHEA:11920"/>
        <dbReference type="ChEBI" id="CHEBI:15377"/>
        <dbReference type="ChEBI" id="CHEBI:15642"/>
        <dbReference type="ChEBI" id="CHEBI:43120"/>
        <dbReference type="EC" id="4.2.1.96"/>
    </reaction>
</comment>
<name>A0A1Y2N5C6_PSEAH</name>
<dbReference type="InterPro" id="IPR036428">
    <property type="entry name" value="PCD_sf"/>
</dbReference>
<protein>
    <recommendedName>
        <fullName evidence="4">Putative pterin-4-alpha-carbinolamine dehydratase</fullName>
        <ecNumber evidence="3">4.2.1.96</ecNumber>
    </recommendedName>
</protein>
<reference evidence="6 7" key="1">
    <citation type="submission" date="2016-09" db="EMBL/GenBank/DDBJ databases">
        <title>Pseudonocardia autotrophica DSM535, a candidate organism with high potential of specific P450 cytochromes.</title>
        <authorList>
            <person name="Grumaz C."/>
            <person name="Vainshtein Y."/>
            <person name="Kirstahler P."/>
            <person name="Sohn K."/>
        </authorList>
    </citation>
    <scope>NUCLEOTIDE SEQUENCE [LARGE SCALE GENOMIC DNA]</scope>
    <source>
        <strain evidence="6 7">DSM 535</strain>
    </source>
</reference>
<evidence type="ECO:0000313" key="6">
    <source>
        <dbReference type="EMBL" id="OSY42401.1"/>
    </source>
</evidence>
<dbReference type="OrthoDB" id="15077at2"/>
<dbReference type="CDD" id="cd00488">
    <property type="entry name" value="PCD_DCoH"/>
    <property type="match status" value="1"/>
</dbReference>
<keyword evidence="5 6" id="KW-0456">Lyase</keyword>
<evidence type="ECO:0000256" key="3">
    <source>
        <dbReference type="ARBA" id="ARBA00013252"/>
    </source>
</evidence>
<dbReference type="STRING" id="2074.BG845_01321"/>
<dbReference type="EC" id="4.2.1.96" evidence="3"/>
<evidence type="ECO:0000313" key="7">
    <source>
        <dbReference type="Proteomes" id="UP000194360"/>
    </source>
</evidence>
<evidence type="ECO:0000256" key="5">
    <source>
        <dbReference type="ARBA" id="ARBA00023239"/>
    </source>
</evidence>
<gene>
    <name evidence="6" type="ORF">BG845_01321</name>
</gene>
<dbReference type="NCBIfam" id="NF002017">
    <property type="entry name" value="PRK00823.1-2"/>
    <property type="match status" value="1"/>
</dbReference>
<dbReference type="RefSeq" id="WP_085911626.1">
    <property type="nucleotide sequence ID" value="NZ_AP018920.1"/>
</dbReference>
<dbReference type="InterPro" id="IPR001533">
    <property type="entry name" value="Pterin_deHydtase"/>
</dbReference>
<dbReference type="Pfam" id="PF01329">
    <property type="entry name" value="Pterin_4a"/>
    <property type="match status" value="1"/>
</dbReference>
<dbReference type="Gene3D" id="3.30.1360.20">
    <property type="entry name" value="Transcriptional coactivator/pterin dehydratase"/>
    <property type="match status" value="1"/>
</dbReference>
<dbReference type="SUPFAM" id="SSF55248">
    <property type="entry name" value="PCD-like"/>
    <property type="match status" value="1"/>
</dbReference>
<evidence type="ECO:0000256" key="1">
    <source>
        <dbReference type="ARBA" id="ARBA00001554"/>
    </source>
</evidence>
<dbReference type="PANTHER" id="PTHR12599">
    <property type="entry name" value="PTERIN-4-ALPHA-CARBINOLAMINE DEHYDRATASE"/>
    <property type="match status" value="1"/>
</dbReference>
<dbReference type="AlphaFoldDB" id="A0A1Y2N5C6"/>
<evidence type="ECO:0000256" key="4">
    <source>
        <dbReference type="ARBA" id="ARBA00021735"/>
    </source>
</evidence>
<sequence>MATPLLTDAEITASLLKLPGWERDGNAIVRTAKLPDFAAAIAVVDRVAEDAEAADHHPDIDIRYNTLTFRLSTHSEGGLTAKDTDLAGHICDRIAAAGG</sequence>
<comment type="caution">
    <text evidence="6">The sequence shown here is derived from an EMBL/GenBank/DDBJ whole genome shotgun (WGS) entry which is preliminary data.</text>
</comment>